<sequence length="377" mass="40624">MSSPLFESFNLSGIPLCNRVVMAPLTRARAPRDIADERTALYYAQRATAGLIVSEGTPISREGQGYLFNPGIYTAEQIEGWRLTTQSVHAVGGRMFAQLWHVGRVSHPTIQHDGQLPVSASSRRAVGAQAFGHDETGQPGLVEPPAPRQLATDEIPRIVGEFAQAAANAIEAGFDGVEIHGANGYLFEQFMNPLVNDRTDAYSAGALQDRLRFTLEVIDAVVARIGAQRTGIRISPYGQLFDMPLHPQIDETYTALAHEIGIRKLAYVHVMDQSGFKVGQKTVDAAGDSGFNALLRQIKRQLPHTALILAGGLDRAGAESLIAEGVIDLAAFGASYISNPDLVARLQNDWPLTPPDRATFYGGGAAGYIDYGPYKAA</sequence>
<proteinExistence type="inferred from homology"/>
<evidence type="ECO:0000256" key="1">
    <source>
        <dbReference type="ARBA" id="ARBA00001917"/>
    </source>
</evidence>
<dbReference type="SUPFAM" id="SSF51395">
    <property type="entry name" value="FMN-linked oxidoreductases"/>
    <property type="match status" value="1"/>
</dbReference>
<evidence type="ECO:0000256" key="2">
    <source>
        <dbReference type="ARBA" id="ARBA00005979"/>
    </source>
</evidence>
<dbReference type="CDD" id="cd02933">
    <property type="entry name" value="OYE_like_FMN"/>
    <property type="match status" value="1"/>
</dbReference>
<evidence type="ECO:0000313" key="5">
    <source>
        <dbReference type="EMBL" id="MBA8680911.1"/>
    </source>
</evidence>
<dbReference type="Proteomes" id="UP000547058">
    <property type="component" value="Unassembled WGS sequence"/>
</dbReference>
<keyword evidence="6" id="KW-1185">Reference proteome</keyword>
<comment type="similarity">
    <text evidence="2">Belongs to the NADH:flavin oxidoreductase/NADH oxidase family.</text>
</comment>
<dbReference type="GO" id="GO:0005829">
    <property type="term" value="C:cytosol"/>
    <property type="evidence" value="ECO:0007669"/>
    <property type="project" value="TreeGrafter"/>
</dbReference>
<dbReference type="InterPro" id="IPR045247">
    <property type="entry name" value="Oye-like"/>
</dbReference>
<name>A0A7W3FKI2_9GAMM</name>
<dbReference type="FunFam" id="3.20.20.70:FF:000059">
    <property type="entry name" value="N-ethylmaleimide reductase, FMN-linked"/>
    <property type="match status" value="1"/>
</dbReference>
<dbReference type="AlphaFoldDB" id="A0A7W3FKI2"/>
<evidence type="ECO:0000256" key="3">
    <source>
        <dbReference type="ARBA" id="ARBA00023002"/>
    </source>
</evidence>
<dbReference type="InterPro" id="IPR001155">
    <property type="entry name" value="OxRdtase_FMN_N"/>
</dbReference>
<dbReference type="RefSeq" id="WP_182338060.1">
    <property type="nucleotide sequence ID" value="NZ_JACGXS010000001.1"/>
</dbReference>
<dbReference type="Pfam" id="PF00724">
    <property type="entry name" value="Oxidored_FMN"/>
    <property type="match status" value="1"/>
</dbReference>
<accession>A0A7W3FKI2</accession>
<reference evidence="5 6" key="1">
    <citation type="submission" date="2020-08" db="EMBL/GenBank/DDBJ databases">
        <title>Stenotrophomonas tumulicola JCM 30961.</title>
        <authorList>
            <person name="Deng Y."/>
        </authorList>
    </citation>
    <scope>NUCLEOTIDE SEQUENCE [LARGE SCALE GENOMIC DNA]</scope>
    <source>
        <strain evidence="5 6">JCM 30961</strain>
    </source>
</reference>
<keyword evidence="3" id="KW-0560">Oxidoreductase</keyword>
<comment type="cofactor">
    <cofactor evidence="1">
        <name>FMN</name>
        <dbReference type="ChEBI" id="CHEBI:58210"/>
    </cofactor>
</comment>
<gene>
    <name evidence="5" type="ORF">H4O11_03725</name>
</gene>
<dbReference type="EMBL" id="JACGXS010000001">
    <property type="protein sequence ID" value="MBA8680911.1"/>
    <property type="molecule type" value="Genomic_DNA"/>
</dbReference>
<organism evidence="5 6">
    <name type="scientific">Stenotrophomonas tumulicola</name>
    <dbReference type="NCBI Taxonomy" id="1685415"/>
    <lineage>
        <taxon>Bacteria</taxon>
        <taxon>Pseudomonadati</taxon>
        <taxon>Pseudomonadota</taxon>
        <taxon>Gammaproteobacteria</taxon>
        <taxon>Lysobacterales</taxon>
        <taxon>Lysobacteraceae</taxon>
        <taxon>Stenotrophomonas</taxon>
    </lineage>
</organism>
<evidence type="ECO:0000313" key="6">
    <source>
        <dbReference type="Proteomes" id="UP000547058"/>
    </source>
</evidence>
<protein>
    <submittedName>
        <fullName evidence="5">Alkene reductase</fullName>
    </submittedName>
</protein>
<dbReference type="InterPro" id="IPR013785">
    <property type="entry name" value="Aldolase_TIM"/>
</dbReference>
<feature type="domain" description="NADH:flavin oxidoreductase/NADH oxidase N-terminal" evidence="4">
    <location>
        <begin position="5"/>
        <end position="350"/>
    </location>
</feature>
<dbReference type="GO" id="GO:0016628">
    <property type="term" value="F:oxidoreductase activity, acting on the CH-CH group of donors, NAD or NADP as acceptor"/>
    <property type="evidence" value="ECO:0007669"/>
    <property type="project" value="UniProtKB-ARBA"/>
</dbReference>
<evidence type="ECO:0000259" key="4">
    <source>
        <dbReference type="Pfam" id="PF00724"/>
    </source>
</evidence>
<dbReference type="PANTHER" id="PTHR22893">
    <property type="entry name" value="NADH OXIDOREDUCTASE-RELATED"/>
    <property type="match status" value="1"/>
</dbReference>
<comment type="caution">
    <text evidence="5">The sequence shown here is derived from an EMBL/GenBank/DDBJ whole genome shotgun (WGS) entry which is preliminary data.</text>
</comment>
<dbReference type="PANTHER" id="PTHR22893:SF91">
    <property type="entry name" value="NADPH DEHYDROGENASE 2-RELATED"/>
    <property type="match status" value="1"/>
</dbReference>
<dbReference type="GO" id="GO:0010181">
    <property type="term" value="F:FMN binding"/>
    <property type="evidence" value="ECO:0007669"/>
    <property type="project" value="InterPro"/>
</dbReference>
<dbReference type="Gene3D" id="3.20.20.70">
    <property type="entry name" value="Aldolase class I"/>
    <property type="match status" value="1"/>
</dbReference>